<reference evidence="2" key="1">
    <citation type="submission" date="2021-06" db="EMBL/GenBank/DDBJ databases">
        <title>Comparative genomics, transcriptomics and evolutionary studies reveal genomic signatures of adaptation to plant cell wall in hemibiotrophic fungi.</title>
        <authorList>
            <consortium name="DOE Joint Genome Institute"/>
            <person name="Baroncelli R."/>
            <person name="Diaz J.F."/>
            <person name="Benocci T."/>
            <person name="Peng M."/>
            <person name="Battaglia E."/>
            <person name="Haridas S."/>
            <person name="Andreopoulos W."/>
            <person name="Labutti K."/>
            <person name="Pangilinan J."/>
            <person name="Floch G.L."/>
            <person name="Makela M.R."/>
            <person name="Henrissat B."/>
            <person name="Grigoriev I.V."/>
            <person name="Crouch J.A."/>
            <person name="De Vries R.P."/>
            <person name="Sukno S.A."/>
            <person name="Thon M.R."/>
        </authorList>
    </citation>
    <scope>NUCLEOTIDE SEQUENCE</scope>
    <source>
        <strain evidence="2">CBS 102054</strain>
    </source>
</reference>
<dbReference type="GeneID" id="85476062"/>
<proteinExistence type="predicted"/>
<evidence type="ECO:0000313" key="3">
    <source>
        <dbReference type="Proteomes" id="UP001243989"/>
    </source>
</evidence>
<organism evidence="2 3">
    <name type="scientific">Colletotrichum phormii</name>
    <dbReference type="NCBI Taxonomy" id="359342"/>
    <lineage>
        <taxon>Eukaryota</taxon>
        <taxon>Fungi</taxon>
        <taxon>Dikarya</taxon>
        <taxon>Ascomycota</taxon>
        <taxon>Pezizomycotina</taxon>
        <taxon>Sordariomycetes</taxon>
        <taxon>Hypocreomycetidae</taxon>
        <taxon>Glomerellales</taxon>
        <taxon>Glomerellaceae</taxon>
        <taxon>Colletotrichum</taxon>
        <taxon>Colletotrichum acutatum species complex</taxon>
    </lineage>
</organism>
<gene>
    <name evidence="2" type="ORF">BDP81DRAFT_437131</name>
</gene>
<feature type="chain" id="PRO_5042586902" description="Secreted protein" evidence="1">
    <location>
        <begin position="20"/>
        <end position="147"/>
    </location>
</feature>
<keyword evidence="1" id="KW-0732">Signal</keyword>
<name>A0AAI9ZHH1_9PEZI</name>
<protein>
    <recommendedName>
        <fullName evidence="4">Secreted protein</fullName>
    </recommendedName>
</protein>
<evidence type="ECO:0008006" key="4">
    <source>
        <dbReference type="Google" id="ProtNLM"/>
    </source>
</evidence>
<sequence>MRARAAFLSVLIWICGSVGDRTTVITWRAPLHHNMGFFESCFGCAARVTPWNTDNTRPLQIGIDERIPCPKSRSTSFGIPNEYTAPHDRQLLVRLVFGLIHDMSRVRTDTLFSTICRGITFLLFPHLLISQRRRLLPSMEQETRGDS</sequence>
<dbReference type="AlphaFoldDB" id="A0AAI9ZHH1"/>
<dbReference type="Proteomes" id="UP001243989">
    <property type="component" value="Unassembled WGS sequence"/>
</dbReference>
<accession>A0AAI9ZHH1</accession>
<evidence type="ECO:0000313" key="2">
    <source>
        <dbReference type="EMBL" id="KAK1624650.1"/>
    </source>
</evidence>
<dbReference type="EMBL" id="JAHMHQ010000023">
    <property type="protein sequence ID" value="KAK1624650.1"/>
    <property type="molecule type" value="Genomic_DNA"/>
</dbReference>
<evidence type="ECO:0000256" key="1">
    <source>
        <dbReference type="SAM" id="SignalP"/>
    </source>
</evidence>
<keyword evidence="3" id="KW-1185">Reference proteome</keyword>
<comment type="caution">
    <text evidence="2">The sequence shown here is derived from an EMBL/GenBank/DDBJ whole genome shotgun (WGS) entry which is preliminary data.</text>
</comment>
<feature type="signal peptide" evidence="1">
    <location>
        <begin position="1"/>
        <end position="19"/>
    </location>
</feature>
<dbReference type="RefSeq" id="XP_060440645.1">
    <property type="nucleotide sequence ID" value="XM_060591200.1"/>
</dbReference>